<protein>
    <submittedName>
        <fullName evidence="2">Uncharacterized protein</fullName>
    </submittedName>
</protein>
<sequence length="377" mass="37487">MRAARRLGAGRTPAGTGLFGYGDAARSTPILTGLRRNPGPTLATTGTLDHAGNAVRHRAGPPGHRRDTSALLTRNDRRNHGSGPYRPPVTGPGTARTGNIRGSGEAAGLRFVGIDSLVGVPAAAGLAARDAVTGLPVGASTVAVAARPAVLTGVGLASATDDTVRAGVAAGLDESVSAGVTAGLDEPVRAGVTPGLDEPVRASITAGLDESVRAGVTPGLDEPVRASITAGLDESVRAGVRTRLNERMGTGVGPRPAVGGTVTVGPLVAGNRRRGLSRTTAGIAVRSGVAGLSAPARTPTGGSLASGEVLGPSPADPVPAGAILARTGPSRRRGRPVGRGGTLFVPVRNGAGLMHGVIGVRDRPRLVHGVIAVRDRA</sequence>
<reference evidence="2 3" key="1">
    <citation type="submission" date="2023-05" db="EMBL/GenBank/DDBJ databases">
        <title>Actinoplanes sp. NEAU-A12 genome sequencing.</title>
        <authorList>
            <person name="Wang Z.-S."/>
        </authorList>
    </citation>
    <scope>NUCLEOTIDE SEQUENCE [LARGE SCALE GENOMIC DNA]</scope>
    <source>
        <strain evidence="2 3">NEAU-A12</strain>
    </source>
</reference>
<dbReference type="Proteomes" id="UP001241758">
    <property type="component" value="Unassembled WGS sequence"/>
</dbReference>
<proteinExistence type="predicted"/>
<gene>
    <name evidence="2" type="ORF">QLQ12_33890</name>
</gene>
<organism evidence="2 3">
    <name type="scientific">Actinoplanes sandaracinus</name>
    <dbReference type="NCBI Taxonomy" id="3045177"/>
    <lineage>
        <taxon>Bacteria</taxon>
        <taxon>Bacillati</taxon>
        <taxon>Actinomycetota</taxon>
        <taxon>Actinomycetes</taxon>
        <taxon>Micromonosporales</taxon>
        <taxon>Micromonosporaceae</taxon>
        <taxon>Actinoplanes</taxon>
    </lineage>
</organism>
<feature type="region of interest" description="Disordered" evidence="1">
    <location>
        <begin position="52"/>
        <end position="99"/>
    </location>
</feature>
<evidence type="ECO:0000313" key="2">
    <source>
        <dbReference type="EMBL" id="MDI6103616.1"/>
    </source>
</evidence>
<feature type="region of interest" description="Disordered" evidence="1">
    <location>
        <begin position="294"/>
        <end position="319"/>
    </location>
</feature>
<evidence type="ECO:0000313" key="3">
    <source>
        <dbReference type="Proteomes" id="UP001241758"/>
    </source>
</evidence>
<accession>A0ABT6WV42</accession>
<name>A0ABT6WV42_9ACTN</name>
<feature type="compositionally biased region" description="Basic and acidic residues" evidence="1">
    <location>
        <begin position="64"/>
        <end position="79"/>
    </location>
</feature>
<comment type="caution">
    <text evidence="2">The sequence shown here is derived from an EMBL/GenBank/DDBJ whole genome shotgun (WGS) entry which is preliminary data.</text>
</comment>
<keyword evidence="3" id="KW-1185">Reference proteome</keyword>
<dbReference type="EMBL" id="JASCTH010000026">
    <property type="protein sequence ID" value="MDI6103616.1"/>
    <property type="molecule type" value="Genomic_DNA"/>
</dbReference>
<evidence type="ECO:0000256" key="1">
    <source>
        <dbReference type="SAM" id="MobiDB-lite"/>
    </source>
</evidence>
<dbReference type="RefSeq" id="WP_282764805.1">
    <property type="nucleotide sequence ID" value="NZ_JASCTH010000026.1"/>
</dbReference>